<dbReference type="CDD" id="cd07061">
    <property type="entry name" value="HP_HAP_like"/>
    <property type="match status" value="1"/>
</dbReference>
<dbReference type="Proteomes" id="UP001152320">
    <property type="component" value="Chromosome 9"/>
</dbReference>
<gene>
    <name evidence="2" type="ORF">HOLleu_19243</name>
</gene>
<proteinExistence type="inferred from homology"/>
<dbReference type="GO" id="GO:0016791">
    <property type="term" value="F:phosphatase activity"/>
    <property type="evidence" value="ECO:0007669"/>
    <property type="project" value="TreeGrafter"/>
</dbReference>
<dbReference type="OrthoDB" id="10257284at2759"/>
<dbReference type="SUPFAM" id="SSF53254">
    <property type="entry name" value="Phosphoglycerate mutase-like"/>
    <property type="match status" value="1"/>
</dbReference>
<evidence type="ECO:0000313" key="2">
    <source>
        <dbReference type="EMBL" id="KAJ8035532.1"/>
    </source>
</evidence>
<dbReference type="EMBL" id="JAIZAY010000009">
    <property type="protein sequence ID" value="KAJ8035532.1"/>
    <property type="molecule type" value="Genomic_DNA"/>
</dbReference>
<comment type="similarity">
    <text evidence="1">Belongs to the histidine acid phosphatase family.</text>
</comment>
<dbReference type="PANTHER" id="PTHR11567:SF202">
    <property type="entry name" value="LYSOPHOSPHATIDIC ACID PHOSPHATASE TYPE 6"/>
    <property type="match status" value="1"/>
</dbReference>
<accession>A0A9Q1H4V2</accession>
<evidence type="ECO:0000313" key="3">
    <source>
        <dbReference type="Proteomes" id="UP001152320"/>
    </source>
</evidence>
<dbReference type="PANTHER" id="PTHR11567">
    <property type="entry name" value="ACID PHOSPHATASE-RELATED"/>
    <property type="match status" value="1"/>
</dbReference>
<dbReference type="Gene3D" id="3.40.50.1240">
    <property type="entry name" value="Phosphoglycerate mutase-like"/>
    <property type="match status" value="1"/>
</dbReference>
<dbReference type="InterPro" id="IPR050645">
    <property type="entry name" value="Histidine_acid_phosphatase"/>
</dbReference>
<reference evidence="2" key="1">
    <citation type="submission" date="2021-10" db="EMBL/GenBank/DDBJ databases">
        <title>Tropical sea cucumber genome reveals ecological adaptation and Cuvierian tubules defense mechanism.</title>
        <authorList>
            <person name="Chen T."/>
        </authorList>
    </citation>
    <scope>NUCLEOTIDE SEQUENCE</scope>
    <source>
        <strain evidence="2">Nanhai2018</strain>
        <tissue evidence="2">Muscle</tissue>
    </source>
</reference>
<keyword evidence="3" id="KW-1185">Reference proteome</keyword>
<name>A0A9Q1H4V2_HOLLE</name>
<organism evidence="2 3">
    <name type="scientific">Holothuria leucospilota</name>
    <name type="common">Black long sea cucumber</name>
    <name type="synonym">Mertensiothuria leucospilota</name>
    <dbReference type="NCBI Taxonomy" id="206669"/>
    <lineage>
        <taxon>Eukaryota</taxon>
        <taxon>Metazoa</taxon>
        <taxon>Echinodermata</taxon>
        <taxon>Eleutherozoa</taxon>
        <taxon>Echinozoa</taxon>
        <taxon>Holothuroidea</taxon>
        <taxon>Aspidochirotacea</taxon>
        <taxon>Aspidochirotida</taxon>
        <taxon>Holothuriidae</taxon>
        <taxon>Holothuria</taxon>
    </lineage>
</organism>
<protein>
    <submittedName>
        <fullName evidence="2">Lysophosphatidic acid phosphatase type 6</fullName>
    </submittedName>
</protein>
<sequence length="408" mass="46191">MSSVQLDNPSMQEIRGSFTDLPDVQGKLHLKFLMCFGRHGARTPIRVMPNIEQAVWDKDILMVGADHTNINYEVCSLDGGSRPEAVLENHYRKTILRGGSFGGQLTNLGMEQSYQLGQSFKRHYVDKQHFLSPIFSPDEIYVRSTNINRCIETARCIMAGIYGDQLRSNQNEPLKIHVDHPNTEVLYPQEHLHPSLKQMWYKAQHAPDYIPGSAELIQHVKDLLQVPKDDKSVDLTGIKDDLSTRMVHGFSLPSHFGDAIVESISEKSPKVLQFALGGPPGEEMTYLPISSGPLLHMIQQVLKQASENQVNEKCHLYLCHDTTLTAVLVALGIFDGEWPPLCCSITLELYQDNEGKSYVRVLYRGLVKKVFQKADEVIPLQDLCEGLRPFSLTWDEFMESARRAQNMR</sequence>
<dbReference type="InterPro" id="IPR029033">
    <property type="entry name" value="His_PPase_superfam"/>
</dbReference>
<comment type="caution">
    <text evidence="2">The sequence shown here is derived from an EMBL/GenBank/DDBJ whole genome shotgun (WGS) entry which is preliminary data.</text>
</comment>
<evidence type="ECO:0000256" key="1">
    <source>
        <dbReference type="ARBA" id="ARBA00005375"/>
    </source>
</evidence>
<dbReference type="InterPro" id="IPR000560">
    <property type="entry name" value="His_Pase_clade-2"/>
</dbReference>
<dbReference type="Pfam" id="PF00328">
    <property type="entry name" value="His_Phos_2"/>
    <property type="match status" value="1"/>
</dbReference>
<dbReference type="AlphaFoldDB" id="A0A9Q1H4V2"/>